<dbReference type="EMBL" id="VSSQ01000556">
    <property type="protein sequence ID" value="MPL97453.1"/>
    <property type="molecule type" value="Genomic_DNA"/>
</dbReference>
<gene>
    <name evidence="1" type="ORF">SDC9_43644</name>
</gene>
<reference evidence="1" key="1">
    <citation type="submission" date="2019-08" db="EMBL/GenBank/DDBJ databases">
        <authorList>
            <person name="Kucharzyk K."/>
            <person name="Murdoch R.W."/>
            <person name="Higgins S."/>
            <person name="Loffler F."/>
        </authorList>
    </citation>
    <scope>NUCLEOTIDE SEQUENCE</scope>
</reference>
<proteinExistence type="predicted"/>
<evidence type="ECO:0000313" key="1">
    <source>
        <dbReference type="EMBL" id="MPL97453.1"/>
    </source>
</evidence>
<accession>A0A644W4U0</accession>
<comment type="caution">
    <text evidence="1">The sequence shown here is derived from an EMBL/GenBank/DDBJ whole genome shotgun (WGS) entry which is preliminary data.</text>
</comment>
<protein>
    <submittedName>
        <fullName evidence="1">Uncharacterized protein</fullName>
    </submittedName>
</protein>
<name>A0A644W4U0_9ZZZZ</name>
<organism evidence="1">
    <name type="scientific">bioreactor metagenome</name>
    <dbReference type="NCBI Taxonomy" id="1076179"/>
    <lineage>
        <taxon>unclassified sequences</taxon>
        <taxon>metagenomes</taxon>
        <taxon>ecological metagenomes</taxon>
    </lineage>
</organism>
<dbReference type="AlphaFoldDB" id="A0A644W4U0"/>
<sequence>MKFYINKIEKNFCVIYSHGYNREVKFSNMKINNLKGNISLKSIKNYKKDLVILKSNETKFLNKGKKKVYIIVGGICLAK</sequence>